<keyword evidence="3" id="KW-0812">Transmembrane</keyword>
<feature type="domain" description="Mannosyl-glycoprotein endo-beta-N-acetylglucosamidase-like" evidence="4">
    <location>
        <begin position="65"/>
        <end position="223"/>
    </location>
</feature>
<dbReference type="PATRIC" id="fig|1423783.4.peg.799"/>
<dbReference type="Gene3D" id="4.10.80.30">
    <property type="entry name" value="DNA polymerase, domain 6"/>
    <property type="match status" value="1"/>
</dbReference>
<comment type="caution">
    <text evidence="5">The sequence shown here is derived from an EMBL/GenBank/DDBJ whole genome shotgun (WGS) entry which is preliminary data.</text>
</comment>
<evidence type="ECO:0000313" key="5">
    <source>
        <dbReference type="EMBL" id="KRL86522.1"/>
    </source>
</evidence>
<name>A0A0R1U4Z8_9LACO</name>
<dbReference type="PRINTS" id="PR01002">
    <property type="entry name" value="FLGFLGJ"/>
</dbReference>
<feature type="transmembrane region" description="Helical" evidence="3">
    <location>
        <begin position="36"/>
        <end position="56"/>
    </location>
</feature>
<dbReference type="PANTHER" id="PTHR33308:SF10">
    <property type="entry name" value="EXO-GLUCOSAMINIDASE LYTG"/>
    <property type="match status" value="1"/>
</dbReference>
<dbReference type="InterPro" id="IPR051056">
    <property type="entry name" value="Glycosyl_Hydrolase_73"/>
</dbReference>
<organism evidence="5 6">
    <name type="scientific">Lacticaseibacillus pantheris DSM 15945 = JCM 12539 = NBRC 106106</name>
    <dbReference type="NCBI Taxonomy" id="1423783"/>
    <lineage>
        <taxon>Bacteria</taxon>
        <taxon>Bacillati</taxon>
        <taxon>Bacillota</taxon>
        <taxon>Bacilli</taxon>
        <taxon>Lactobacillales</taxon>
        <taxon>Lactobacillaceae</taxon>
        <taxon>Lacticaseibacillus</taxon>
    </lineage>
</organism>
<sequence length="231" mass="25887">MDGIQSLGGEPVARKRKSKFRRQWDRWVRKHRLPTGLIATLAVIVVGVTVIGVRAFQQQAQPTNQVSSAATEHQKFITHLAGYAQTLQVNSGVRASISLGQAILESDWGTSTLASKYHNLFGVKADADQAGKELDTQEYQDGKWVTVTARFRVYASDYASMREHAELLQHGTSWNAQQYQSVINAATYQEAAQALQSSGYATDPTYADKLIRIIRQYRLYRYDQQTNNSSN</sequence>
<dbReference type="STRING" id="1423783.FC50_GL000771"/>
<dbReference type="InterPro" id="IPR002901">
    <property type="entry name" value="MGlyc_endo_b_GlcNAc-like_dom"/>
</dbReference>
<evidence type="ECO:0000256" key="3">
    <source>
        <dbReference type="SAM" id="Phobius"/>
    </source>
</evidence>
<dbReference type="Proteomes" id="UP000051922">
    <property type="component" value="Unassembled WGS sequence"/>
</dbReference>
<keyword evidence="3" id="KW-0472">Membrane</keyword>
<evidence type="ECO:0000256" key="2">
    <source>
        <dbReference type="ARBA" id="ARBA00022801"/>
    </source>
</evidence>
<dbReference type="PANTHER" id="PTHR33308">
    <property type="entry name" value="PEPTIDOGLYCAN HYDROLASE FLGJ"/>
    <property type="match status" value="1"/>
</dbReference>
<comment type="similarity">
    <text evidence="1">Belongs to the glycosyl hydrolase 73 family.</text>
</comment>
<dbReference type="SMART" id="SM00047">
    <property type="entry name" value="LYZ2"/>
    <property type="match status" value="1"/>
</dbReference>
<gene>
    <name evidence="5" type="ORF">FC50_GL000771</name>
</gene>
<dbReference type="EMBL" id="AZFJ01000044">
    <property type="protein sequence ID" value="KRL86522.1"/>
    <property type="molecule type" value="Genomic_DNA"/>
</dbReference>
<keyword evidence="2" id="KW-0378">Hydrolase</keyword>
<dbReference type="Pfam" id="PF01832">
    <property type="entry name" value="Glucosaminidase"/>
    <property type="match status" value="1"/>
</dbReference>
<keyword evidence="6" id="KW-1185">Reference proteome</keyword>
<dbReference type="AlphaFoldDB" id="A0A0R1U4Z8"/>
<dbReference type="GO" id="GO:0004040">
    <property type="term" value="F:amidase activity"/>
    <property type="evidence" value="ECO:0007669"/>
    <property type="project" value="InterPro"/>
</dbReference>
<evidence type="ECO:0000313" key="6">
    <source>
        <dbReference type="Proteomes" id="UP000051922"/>
    </source>
</evidence>
<evidence type="ECO:0000256" key="1">
    <source>
        <dbReference type="ARBA" id="ARBA00010266"/>
    </source>
</evidence>
<dbReference type="Gene3D" id="1.10.530.10">
    <property type="match status" value="1"/>
</dbReference>
<reference evidence="5 6" key="1">
    <citation type="journal article" date="2015" name="Genome Announc.">
        <title>Expanding the biotechnology potential of lactobacilli through comparative genomics of 213 strains and associated genera.</title>
        <authorList>
            <person name="Sun Z."/>
            <person name="Harris H.M."/>
            <person name="McCann A."/>
            <person name="Guo C."/>
            <person name="Argimon S."/>
            <person name="Zhang W."/>
            <person name="Yang X."/>
            <person name="Jeffery I.B."/>
            <person name="Cooney J.C."/>
            <person name="Kagawa T.F."/>
            <person name="Liu W."/>
            <person name="Song Y."/>
            <person name="Salvetti E."/>
            <person name="Wrobel A."/>
            <person name="Rasinkangas P."/>
            <person name="Parkhill J."/>
            <person name="Rea M.C."/>
            <person name="O'Sullivan O."/>
            <person name="Ritari J."/>
            <person name="Douillard F.P."/>
            <person name="Paul Ross R."/>
            <person name="Yang R."/>
            <person name="Briner A.E."/>
            <person name="Felis G.E."/>
            <person name="de Vos W.M."/>
            <person name="Barrangou R."/>
            <person name="Klaenhammer T.R."/>
            <person name="Caufield P.W."/>
            <person name="Cui Y."/>
            <person name="Zhang H."/>
            <person name="O'Toole P.W."/>
        </authorList>
    </citation>
    <scope>NUCLEOTIDE SEQUENCE [LARGE SCALE GENOMIC DNA]</scope>
    <source>
        <strain evidence="5 6">DSM 15945</strain>
    </source>
</reference>
<accession>A0A0R1U4Z8</accession>
<keyword evidence="3" id="KW-1133">Transmembrane helix</keyword>
<evidence type="ECO:0000259" key="4">
    <source>
        <dbReference type="SMART" id="SM00047"/>
    </source>
</evidence>
<protein>
    <submittedName>
        <fullName evidence="5">Mannosyl-glycoprotein endo-beta-N-acetylglucosamidase</fullName>
    </submittedName>
</protein>
<proteinExistence type="inferred from homology"/>
<dbReference type="OrthoDB" id="977752at2"/>